<feature type="transmembrane region" description="Helical" evidence="5">
    <location>
        <begin position="43"/>
        <end position="60"/>
    </location>
</feature>
<organism evidence="7 8">
    <name type="scientific">Adineta ricciae</name>
    <name type="common">Rotifer</name>
    <dbReference type="NCBI Taxonomy" id="249248"/>
    <lineage>
        <taxon>Eukaryota</taxon>
        <taxon>Metazoa</taxon>
        <taxon>Spiralia</taxon>
        <taxon>Gnathifera</taxon>
        <taxon>Rotifera</taxon>
        <taxon>Eurotatoria</taxon>
        <taxon>Bdelloidea</taxon>
        <taxon>Adinetida</taxon>
        <taxon>Adinetidae</taxon>
        <taxon>Adineta</taxon>
    </lineage>
</organism>
<evidence type="ECO:0000256" key="4">
    <source>
        <dbReference type="ARBA" id="ARBA00023136"/>
    </source>
</evidence>
<keyword evidence="2 5" id="KW-0812">Transmembrane</keyword>
<dbReference type="EMBL" id="CAJNOJ010001153">
    <property type="protein sequence ID" value="CAF1544487.1"/>
    <property type="molecule type" value="Genomic_DNA"/>
</dbReference>
<evidence type="ECO:0000256" key="2">
    <source>
        <dbReference type="ARBA" id="ARBA00022692"/>
    </source>
</evidence>
<keyword evidence="3 5" id="KW-1133">Transmembrane helix</keyword>
<comment type="caution">
    <text evidence="7">The sequence shown here is derived from an EMBL/GenBank/DDBJ whole genome shotgun (WGS) entry which is preliminary data.</text>
</comment>
<feature type="transmembrane region" description="Helical" evidence="5">
    <location>
        <begin position="175"/>
        <end position="195"/>
    </location>
</feature>
<reference evidence="7" key="1">
    <citation type="submission" date="2021-02" db="EMBL/GenBank/DDBJ databases">
        <authorList>
            <person name="Nowell W R."/>
        </authorList>
    </citation>
    <scope>NUCLEOTIDE SEQUENCE</scope>
</reference>
<protein>
    <recommendedName>
        <fullName evidence="6">G-protein coupled receptors family 1 profile domain-containing protein</fullName>
    </recommendedName>
</protein>
<feature type="transmembrane region" description="Helical" evidence="5">
    <location>
        <begin position="216"/>
        <end position="233"/>
    </location>
</feature>
<evidence type="ECO:0000256" key="5">
    <source>
        <dbReference type="SAM" id="Phobius"/>
    </source>
</evidence>
<name>A0A815WF31_ADIRI</name>
<dbReference type="InterPro" id="IPR017452">
    <property type="entry name" value="GPCR_Rhodpsn_7TM"/>
</dbReference>
<feature type="transmembrane region" description="Helical" evidence="5">
    <location>
        <begin position="6"/>
        <end position="31"/>
    </location>
</feature>
<feature type="transmembrane region" description="Helical" evidence="5">
    <location>
        <begin position="253"/>
        <end position="274"/>
    </location>
</feature>
<dbReference type="Gene3D" id="1.20.1070.10">
    <property type="entry name" value="Rhodopsin 7-helix transmembrane proteins"/>
    <property type="match status" value="1"/>
</dbReference>
<sequence>MVMESVRFWILLIFEIPSLICCLLLLYYLCFEKSFRTNLNHHVFLLILINVLLIELIDVPNYLTFLRLNFVWPQLSINCYLWWFITYGNYSSIGILMGWASIEKHIFIFHSQLLNTKKKRILYHYLPLLMIMFYTSIFYIICIFFASCEPVFDYNSSWCYTPCYTRIENLSRYDILMNTILPIFIIISSDVFLFIRVIKQRQSLHQEIQWYKYKRMIIQISLCSFLFLAFQIPTMCYNFAQTFGLKYEISDEIVTSLYCSAYFMVLLMPFLCLISSKDIWLKIKSKYIRNIIIPQITIR</sequence>
<keyword evidence="4 5" id="KW-0472">Membrane</keyword>
<feature type="transmembrane region" description="Helical" evidence="5">
    <location>
        <begin position="122"/>
        <end position="146"/>
    </location>
</feature>
<accession>A0A815WF31</accession>
<dbReference type="PROSITE" id="PS50262">
    <property type="entry name" value="G_PROTEIN_RECEP_F1_2"/>
    <property type="match status" value="1"/>
</dbReference>
<dbReference type="GO" id="GO:0016020">
    <property type="term" value="C:membrane"/>
    <property type="evidence" value="ECO:0007669"/>
    <property type="project" value="UniProtKB-SubCell"/>
</dbReference>
<evidence type="ECO:0000259" key="6">
    <source>
        <dbReference type="PROSITE" id="PS50262"/>
    </source>
</evidence>
<feature type="domain" description="G-protein coupled receptors family 1 profile" evidence="6">
    <location>
        <begin position="21"/>
        <end position="272"/>
    </location>
</feature>
<gene>
    <name evidence="7" type="ORF">EDS130_LOCUS45559</name>
</gene>
<dbReference type="SUPFAM" id="SSF81321">
    <property type="entry name" value="Family A G protein-coupled receptor-like"/>
    <property type="match status" value="1"/>
</dbReference>
<dbReference type="AlphaFoldDB" id="A0A815WF31"/>
<proteinExistence type="predicted"/>
<dbReference type="Proteomes" id="UP000663852">
    <property type="component" value="Unassembled WGS sequence"/>
</dbReference>
<feature type="transmembrane region" description="Helical" evidence="5">
    <location>
        <begin position="80"/>
        <end position="102"/>
    </location>
</feature>
<evidence type="ECO:0000256" key="3">
    <source>
        <dbReference type="ARBA" id="ARBA00022989"/>
    </source>
</evidence>
<comment type="subcellular location">
    <subcellularLocation>
        <location evidence="1">Membrane</location>
    </subcellularLocation>
</comment>
<dbReference type="OrthoDB" id="9987101at2759"/>
<evidence type="ECO:0000313" key="7">
    <source>
        <dbReference type="EMBL" id="CAF1544487.1"/>
    </source>
</evidence>
<evidence type="ECO:0000256" key="1">
    <source>
        <dbReference type="ARBA" id="ARBA00004370"/>
    </source>
</evidence>
<evidence type="ECO:0000313" key="8">
    <source>
        <dbReference type="Proteomes" id="UP000663852"/>
    </source>
</evidence>